<evidence type="ECO:0000313" key="2">
    <source>
        <dbReference type="Proteomes" id="UP001050975"/>
    </source>
</evidence>
<dbReference type="EMBL" id="BLAY01000045">
    <property type="protein sequence ID" value="GET38458.1"/>
    <property type="molecule type" value="Genomic_DNA"/>
</dbReference>
<sequence length="322" mass="37252">MSYSTLTVKFASNWVKFEDEEGMDMRGRSTYVKKPGFFKKPGFWGGLLLGGTIAIASPTTLAKSVPPTAVKRDYPEAARRRGDIDGYLVYVDRYSRNLLEAVQRVERSATRVRFKGRDVIQLAIYRRRSTAEDRLRDLESRGIIADIATVDTRRYARQFFVYVISSDPRILREVRELTDSAFFVRYRGRTVIRAGIFDSEDRALRLANRLRDRRLIPRVDLVEFEESWARFEAVGDDRPVASVDNDYYAVVIPCSEEELPVVEAQVRQMAPDFGSQEGISRRNEADGSYVMVGPFRNRETAENWHRYLQDFGMENAQIYYSR</sequence>
<organism evidence="1 2">
    <name type="scientific">Microseira wollei NIES-4236</name>
    <dbReference type="NCBI Taxonomy" id="2530354"/>
    <lineage>
        <taxon>Bacteria</taxon>
        <taxon>Bacillati</taxon>
        <taxon>Cyanobacteriota</taxon>
        <taxon>Cyanophyceae</taxon>
        <taxon>Oscillatoriophycideae</taxon>
        <taxon>Aerosakkonematales</taxon>
        <taxon>Aerosakkonemataceae</taxon>
        <taxon>Microseira</taxon>
    </lineage>
</organism>
<comment type="caution">
    <text evidence="1">The sequence shown here is derived from an EMBL/GenBank/DDBJ whole genome shotgun (WGS) entry which is preliminary data.</text>
</comment>
<name>A0AAV3XAN1_9CYAN</name>
<keyword evidence="2" id="KW-1185">Reference proteome</keyword>
<accession>A0AAV3XAN1</accession>
<dbReference type="AlphaFoldDB" id="A0AAV3XAN1"/>
<protein>
    <recommendedName>
        <fullName evidence="3">SPOR domain-containing protein</fullName>
    </recommendedName>
</protein>
<gene>
    <name evidence="1" type="ORF">MiSe_32160</name>
</gene>
<dbReference type="RefSeq" id="WP_226582030.1">
    <property type="nucleotide sequence ID" value="NZ_BLAY01000045.1"/>
</dbReference>
<evidence type="ECO:0008006" key="3">
    <source>
        <dbReference type="Google" id="ProtNLM"/>
    </source>
</evidence>
<reference evidence="1" key="1">
    <citation type="submission" date="2019-10" db="EMBL/GenBank/DDBJ databases">
        <title>Draft genome sequece of Microseira wollei NIES-4236.</title>
        <authorList>
            <person name="Yamaguchi H."/>
            <person name="Suzuki S."/>
            <person name="Kawachi M."/>
        </authorList>
    </citation>
    <scope>NUCLEOTIDE SEQUENCE</scope>
    <source>
        <strain evidence="1">NIES-4236</strain>
    </source>
</reference>
<proteinExistence type="predicted"/>
<evidence type="ECO:0000313" key="1">
    <source>
        <dbReference type="EMBL" id="GET38458.1"/>
    </source>
</evidence>
<dbReference type="Proteomes" id="UP001050975">
    <property type="component" value="Unassembled WGS sequence"/>
</dbReference>